<evidence type="ECO:0000313" key="2">
    <source>
        <dbReference type="Proteomes" id="UP000014257"/>
    </source>
</evidence>
<accession>A0A8E0IA65</accession>
<name>A0A8E0IA65_LACPA</name>
<reference evidence="1 2" key="1">
    <citation type="journal article" date="2013" name="PLoS ONE">
        <title>Lactobacillus paracasei comparative genomics: towards species pan-genome definition and exploitation of diversity.</title>
        <authorList>
            <person name="Smokvina T."/>
            <person name="Wels M."/>
            <person name="Polka J."/>
            <person name="Chervaux C."/>
            <person name="Brisse S."/>
            <person name="Boekhorst J."/>
            <person name="van Hylckama Vlieg J.E."/>
            <person name="Siezen R.J."/>
        </authorList>
    </citation>
    <scope>NUCLEOTIDE SEQUENCE [LARGE SCALE GENOMIC DNA]</scope>
    <source>
        <strain evidence="1 2">Lpp22</strain>
    </source>
</reference>
<dbReference type="EMBL" id="ANMI01000093">
    <property type="protein sequence ID" value="EPC29592.1"/>
    <property type="molecule type" value="Genomic_DNA"/>
</dbReference>
<protein>
    <submittedName>
        <fullName evidence="1">Uncharacterized protein</fullName>
    </submittedName>
</protein>
<dbReference type="Proteomes" id="UP000014257">
    <property type="component" value="Unassembled WGS sequence"/>
</dbReference>
<comment type="caution">
    <text evidence="1">The sequence shown here is derived from an EMBL/GenBank/DDBJ whole genome shotgun (WGS) entry which is preliminary data.</text>
</comment>
<dbReference type="AlphaFoldDB" id="A0A8E0IA65"/>
<sequence>MPSLPHQSAKKTTGPPVVFRTVRSVGQTLGGHVLVVV</sequence>
<organism evidence="1 2">
    <name type="scientific">Lacticaseibacillus paracasei subsp. paracasei Lpp22</name>
    <dbReference type="NCBI Taxonomy" id="1256221"/>
    <lineage>
        <taxon>Bacteria</taxon>
        <taxon>Bacillati</taxon>
        <taxon>Bacillota</taxon>
        <taxon>Bacilli</taxon>
        <taxon>Lactobacillales</taxon>
        <taxon>Lactobacillaceae</taxon>
        <taxon>Lacticaseibacillus</taxon>
    </lineage>
</organism>
<evidence type="ECO:0000313" key="1">
    <source>
        <dbReference type="EMBL" id="EPC29592.1"/>
    </source>
</evidence>
<proteinExistence type="predicted"/>
<gene>
    <name evidence="1" type="ORF">Lpp22_1466</name>
</gene>